<dbReference type="PANTHER" id="PTHR23355:SF42">
    <property type="entry name" value="RIBONUCLEASE II, CHLOROPLASTIC_MITOCHONDRIAL"/>
    <property type="match status" value="1"/>
</dbReference>
<dbReference type="InterPro" id="IPR001900">
    <property type="entry name" value="RNase_II/R"/>
</dbReference>
<dbReference type="GO" id="GO:0000932">
    <property type="term" value="C:P-body"/>
    <property type="evidence" value="ECO:0007669"/>
    <property type="project" value="TreeGrafter"/>
</dbReference>
<dbReference type="KEGG" id="jli:EXU32_05175"/>
<organism evidence="3 4">
    <name type="scientific">Janibacter limosus</name>
    <dbReference type="NCBI Taxonomy" id="53458"/>
    <lineage>
        <taxon>Bacteria</taxon>
        <taxon>Bacillati</taxon>
        <taxon>Actinomycetota</taxon>
        <taxon>Actinomycetes</taxon>
        <taxon>Micrococcales</taxon>
        <taxon>Intrasporangiaceae</taxon>
        <taxon>Janibacter</taxon>
    </lineage>
</organism>
<gene>
    <name evidence="3" type="ORF">EXU32_05175</name>
</gene>
<feature type="region of interest" description="Disordered" evidence="1">
    <location>
        <begin position="56"/>
        <end position="75"/>
    </location>
</feature>
<feature type="domain" description="RNB" evidence="2">
    <location>
        <begin position="65"/>
        <end position="382"/>
    </location>
</feature>
<keyword evidence="4" id="KW-1185">Reference proteome</keyword>
<dbReference type="EMBL" id="CP036164">
    <property type="protein sequence ID" value="QBF45705.1"/>
    <property type="molecule type" value="Genomic_DNA"/>
</dbReference>
<dbReference type="PANTHER" id="PTHR23355">
    <property type="entry name" value="RIBONUCLEASE"/>
    <property type="match status" value="1"/>
</dbReference>
<dbReference type="InterPro" id="IPR040596">
    <property type="entry name" value="RNase_II_C_S1"/>
</dbReference>
<dbReference type="GO" id="GO:0000175">
    <property type="term" value="F:3'-5'-RNA exonuclease activity"/>
    <property type="evidence" value="ECO:0007669"/>
    <property type="project" value="TreeGrafter"/>
</dbReference>
<name>A0A4P6MV57_9MICO</name>
<dbReference type="Proteomes" id="UP000290408">
    <property type="component" value="Chromosome"/>
</dbReference>
<evidence type="ECO:0000256" key="1">
    <source>
        <dbReference type="SAM" id="MobiDB-lite"/>
    </source>
</evidence>
<evidence type="ECO:0000313" key="3">
    <source>
        <dbReference type="EMBL" id="QBF45705.1"/>
    </source>
</evidence>
<dbReference type="InterPro" id="IPR012340">
    <property type="entry name" value="NA-bd_OB-fold"/>
</dbReference>
<proteinExistence type="predicted"/>
<dbReference type="GO" id="GO:0003723">
    <property type="term" value="F:RNA binding"/>
    <property type="evidence" value="ECO:0007669"/>
    <property type="project" value="InterPro"/>
</dbReference>
<dbReference type="GO" id="GO:0006402">
    <property type="term" value="P:mRNA catabolic process"/>
    <property type="evidence" value="ECO:0007669"/>
    <property type="project" value="TreeGrafter"/>
</dbReference>
<dbReference type="SMART" id="SM00955">
    <property type="entry name" value="RNB"/>
    <property type="match status" value="1"/>
</dbReference>
<dbReference type="AlphaFoldDB" id="A0A4P6MV57"/>
<dbReference type="Pfam" id="PF18614">
    <property type="entry name" value="RNase_II_C_S1"/>
    <property type="match status" value="1"/>
</dbReference>
<dbReference type="OrthoDB" id="5800376at2"/>
<dbReference type="SUPFAM" id="SSF50249">
    <property type="entry name" value="Nucleic acid-binding proteins"/>
    <property type="match status" value="1"/>
</dbReference>
<evidence type="ECO:0000259" key="2">
    <source>
        <dbReference type="SMART" id="SM00955"/>
    </source>
</evidence>
<dbReference type="Pfam" id="PF00773">
    <property type="entry name" value="RNB"/>
    <property type="match status" value="1"/>
</dbReference>
<dbReference type="STRING" id="1216970.GCA_001570985_00494"/>
<evidence type="ECO:0000313" key="4">
    <source>
        <dbReference type="Proteomes" id="UP000290408"/>
    </source>
</evidence>
<accession>A0A4P6MV57</accession>
<dbReference type="InterPro" id="IPR050180">
    <property type="entry name" value="RNR_Ribonuclease"/>
</dbReference>
<reference evidence="3 4" key="1">
    <citation type="submission" date="2019-02" db="EMBL/GenBank/DDBJ databases">
        <title>Genomic data mining of an Antarctic deep-sea actinobacterium, Janibacterlimosus P3-3-X1.</title>
        <authorList>
            <person name="Liao L."/>
            <person name="Chen B."/>
        </authorList>
    </citation>
    <scope>NUCLEOTIDE SEQUENCE [LARGE SCALE GENOMIC DNA]</scope>
    <source>
        <strain evidence="3 4">P3-3-X1</strain>
    </source>
</reference>
<protein>
    <submittedName>
        <fullName evidence="3">RNB domain-containing ribonuclease</fullName>
    </submittedName>
</protein>
<sequence length="490" mass="52740">MASMASQRTVTLRSTDPAAGEVVAAAGLKPRFDAIRAEQEVPAEFPDDVLAEADTVATQPLSRPERDESELPFLTIDPPGSMDLDQAMHLSRDGDGYRVRYAIAHLESFVAPGGAIDAEARRRGQTIYAPDERTPLHPPTLSEGAASLLPDQVRPAYLWDIRLDARGEHTAAEVYPALVRSVDRLEYTAVQEAVDAGTDDERLVLLKEIGEKRIALEQERGGASLPMPDQEVEEVDGGFRLHLRPLVPAEDWNAQISLLTGMVAGGMMLEARVGILRTMPDPERSAVDQLRRIARALGVEWAEGTDHGTFLRSLDGTDPKHLALIHESTVLFRGAGYTAFDGSVPEVVEQSAIGAPYAHVTAPLRRLVDRFGLALCVAVSAGEEVPQWVREALPVLPDLMEASDRTAGAVERATTDAVEAATLADRVGQEFPAVVVDAPDGKDDGDDLEIQLVDPPVMAKAKGAANLGAEVTVRLTDVDLAQGKVTFEVV</sequence>